<keyword evidence="3" id="KW-1185">Reference proteome</keyword>
<sequence>MENNYSITQRHPLDKQHIKLSYVTHFYCNQDNPQSVFTLLREYEKLPLYIREVVEFVIVDDGSPIEYDTGEYELNITWLRIKEDIRWNQAGARNLGVTYAKSDKIIILDLDQELPENTFLYLINHKNPGRNFYKIYHECRENGFVDRGKTYNIGDRYHGHSNTFFMSRARFMRFWGYDEEFAGNYGSEDFRFVKFHKYQGSKQRYLPKYIRCFERNVDRKASYHSLNRDLSANTPVDLRKKQECALFGAEYGHSRIFLNYTWEVKYQNTIMPHTLPPLKKWWRPLWWFRYLFGFLAK</sequence>
<dbReference type="InterPro" id="IPR001173">
    <property type="entry name" value="Glyco_trans_2-like"/>
</dbReference>
<evidence type="ECO:0000313" key="2">
    <source>
        <dbReference type="EMBL" id="KHN53078.1"/>
    </source>
</evidence>
<organism evidence="2 3">
    <name type="scientific">Pectobacterium fontis</name>
    <dbReference type="NCBI Taxonomy" id="2558042"/>
    <lineage>
        <taxon>Bacteria</taxon>
        <taxon>Pseudomonadati</taxon>
        <taxon>Pseudomonadota</taxon>
        <taxon>Gammaproteobacteria</taxon>
        <taxon>Enterobacterales</taxon>
        <taxon>Pectobacteriaceae</taxon>
        <taxon>Pectobacterium</taxon>
    </lineage>
</organism>
<gene>
    <name evidence="2" type="ORF">OI69_06990</name>
</gene>
<evidence type="ECO:0000313" key="3">
    <source>
        <dbReference type="Proteomes" id="UP000053038"/>
    </source>
</evidence>
<dbReference type="CDD" id="cd00761">
    <property type="entry name" value="Glyco_tranf_GTA_type"/>
    <property type="match status" value="1"/>
</dbReference>
<accession>A0A7V8L6T0</accession>
<dbReference type="EMBL" id="JSXC01000019">
    <property type="protein sequence ID" value="KHN53078.1"/>
    <property type="molecule type" value="Genomic_DNA"/>
</dbReference>
<dbReference type="OrthoDB" id="9179862at2"/>
<dbReference type="AlphaFoldDB" id="A0A7V8L6T0"/>
<evidence type="ECO:0000259" key="1">
    <source>
        <dbReference type="Pfam" id="PF00535"/>
    </source>
</evidence>
<dbReference type="RefSeq" id="WP_039347926.1">
    <property type="nucleotide sequence ID" value="NZ_JSXC01000019.1"/>
</dbReference>
<dbReference type="GO" id="GO:0016740">
    <property type="term" value="F:transferase activity"/>
    <property type="evidence" value="ECO:0007669"/>
    <property type="project" value="UniProtKB-KW"/>
</dbReference>
<protein>
    <submittedName>
        <fullName evidence="2">Glycosyltransferase group 2</fullName>
    </submittedName>
</protein>
<keyword evidence="2" id="KW-0808">Transferase</keyword>
<dbReference type="SUPFAM" id="SSF53448">
    <property type="entry name" value="Nucleotide-diphospho-sugar transferases"/>
    <property type="match status" value="1"/>
</dbReference>
<dbReference type="Pfam" id="PF00535">
    <property type="entry name" value="Glycos_transf_2"/>
    <property type="match status" value="1"/>
</dbReference>
<dbReference type="Proteomes" id="UP000053038">
    <property type="component" value="Unassembled WGS sequence"/>
</dbReference>
<comment type="caution">
    <text evidence="2">The sequence shown here is derived from an EMBL/GenBank/DDBJ whole genome shotgun (WGS) entry which is preliminary data.</text>
</comment>
<feature type="domain" description="Glycosyltransferase 2-like" evidence="1">
    <location>
        <begin position="52"/>
        <end position="160"/>
    </location>
</feature>
<dbReference type="InterPro" id="IPR029044">
    <property type="entry name" value="Nucleotide-diphossugar_trans"/>
</dbReference>
<proteinExistence type="predicted"/>
<name>A0A7V8L6T0_9GAMM</name>
<dbReference type="Gene3D" id="3.90.550.10">
    <property type="entry name" value="Spore Coat Polysaccharide Biosynthesis Protein SpsA, Chain A"/>
    <property type="match status" value="1"/>
</dbReference>
<reference evidence="2 3" key="1">
    <citation type="submission" date="2014-10" db="EMBL/GenBank/DDBJ databases">
        <title>Genome sequence of Pectobacterium carotovorum M022.</title>
        <authorList>
            <person name="Chan K.-G."/>
            <person name="Tan W.-S."/>
        </authorList>
    </citation>
    <scope>NUCLEOTIDE SEQUENCE [LARGE SCALE GENOMIC DNA]</scope>
    <source>
        <strain evidence="2 3">M022</strain>
    </source>
</reference>